<dbReference type="AlphaFoldDB" id="A0A542EWK2"/>
<dbReference type="RefSeq" id="WP_141857639.1">
    <property type="nucleotide sequence ID" value="NZ_BAAAKA010000024.1"/>
</dbReference>
<dbReference type="InterPro" id="IPR004919">
    <property type="entry name" value="GmrSD_N"/>
</dbReference>
<reference evidence="2 3" key="1">
    <citation type="submission" date="2019-06" db="EMBL/GenBank/DDBJ databases">
        <title>Sequencing the genomes of 1000 actinobacteria strains.</title>
        <authorList>
            <person name="Klenk H.-P."/>
        </authorList>
    </citation>
    <scope>NUCLEOTIDE SEQUENCE [LARGE SCALE GENOMIC DNA]</scope>
    <source>
        <strain evidence="2 3">DSM 17305</strain>
    </source>
</reference>
<evidence type="ECO:0000259" key="1">
    <source>
        <dbReference type="Pfam" id="PF03235"/>
    </source>
</evidence>
<proteinExistence type="predicted"/>
<dbReference type="OrthoDB" id="9798761at2"/>
<comment type="caution">
    <text evidence="2">The sequence shown here is derived from an EMBL/GenBank/DDBJ whole genome shotgun (WGS) entry which is preliminary data.</text>
</comment>
<name>A0A542EWK2_9ACTN</name>
<evidence type="ECO:0000313" key="3">
    <source>
        <dbReference type="Proteomes" id="UP000316298"/>
    </source>
</evidence>
<gene>
    <name evidence="2" type="ORF">FB475_3916</name>
</gene>
<organism evidence="2 3">
    <name type="scientific">Kribbella jejuensis</name>
    <dbReference type="NCBI Taxonomy" id="236068"/>
    <lineage>
        <taxon>Bacteria</taxon>
        <taxon>Bacillati</taxon>
        <taxon>Actinomycetota</taxon>
        <taxon>Actinomycetes</taxon>
        <taxon>Propionibacteriales</taxon>
        <taxon>Kribbellaceae</taxon>
        <taxon>Kribbella</taxon>
    </lineage>
</organism>
<dbReference type="PANTHER" id="PTHR37292">
    <property type="entry name" value="VNG6097C"/>
    <property type="match status" value="1"/>
</dbReference>
<dbReference type="EMBL" id="VFMM01000001">
    <property type="protein sequence ID" value="TQJ19740.1"/>
    <property type="molecule type" value="Genomic_DNA"/>
</dbReference>
<protein>
    <submittedName>
        <fullName evidence="2">Uncharacterized protein DUF262</fullName>
    </submittedName>
</protein>
<evidence type="ECO:0000313" key="2">
    <source>
        <dbReference type="EMBL" id="TQJ19740.1"/>
    </source>
</evidence>
<sequence length="530" mass="58591">MRRSVDFVLQIWTAADAIRRITSGYLGLPDFQRRFAWSTSDVKAFLSTVVGGLPSGTVMVAENRMLNVALRELEGAPPLRQGAGELLALLDGQQRLTALLHALHDIGPEQYFVNFDALQGGVDVLEDDVVVSRRRGSRAISDKSALVPFSALRNDHTFFAWLATHARSSRTREWGEIFSERLQAADDYRIPVTYLGGELGLATVAQIFERTNKWGQRLDAFDLLVARVRGSGWGLRDAWEEAGNRYPAIGRVFGDNGLPTISAIALRSIGEVRRNAVLSLPPAHVEQHWLEAVEATASVAELLIGEGVRRPDLLAYDTVATAMIAARIDGASNSLLRHYYWLASMNRWHEVASNTRVVSDYRHISVGEVDPTMPIELPPVEELEANTRRSSRALWGAMVGAMLTAEPRDLVTSEVVSSALPEGEDTWALVSLIAGGAASETSADVPARLRTAAQVFVMPGIGSRLRRYGLMRVLREREAQPTLFENSLKDDLASQLLPVSTSALERQRPRDIIRERAARIRSLVERRIAF</sequence>
<keyword evidence="3" id="KW-1185">Reference proteome</keyword>
<feature type="domain" description="GmrSD restriction endonucleases N-terminal" evidence="1">
    <location>
        <begin position="18"/>
        <end position="227"/>
    </location>
</feature>
<dbReference type="Proteomes" id="UP000316298">
    <property type="component" value="Unassembled WGS sequence"/>
</dbReference>
<dbReference type="PANTHER" id="PTHR37292:SF2">
    <property type="entry name" value="DUF262 DOMAIN-CONTAINING PROTEIN"/>
    <property type="match status" value="1"/>
</dbReference>
<dbReference type="Pfam" id="PF03235">
    <property type="entry name" value="GmrSD_N"/>
    <property type="match status" value="1"/>
</dbReference>
<accession>A0A542EWK2</accession>